<organism evidence="3 4">
    <name type="scientific">candidate division WWE3 bacterium CG06_land_8_20_14_3_00_42_16</name>
    <dbReference type="NCBI Taxonomy" id="1975083"/>
    <lineage>
        <taxon>Bacteria</taxon>
        <taxon>Katanobacteria</taxon>
    </lineage>
</organism>
<sequence>MYGLSSKEIQEAEPLNSKEVQPLEIKKAIKMEKKPFRFDFSAGGIVSKKEKSKIFILLVQHAGHKGWCFPKGLIEKHEKKEEAALREVLEEGGVRAKIIKEAGTTEYFYVENGIRVKKKVYYYLMEYESGEPQNHDWEMMDAKWVEKEKVWETLTYKSDKMILEKIEKELI</sequence>
<dbReference type="CDD" id="cd03673">
    <property type="entry name" value="NUDIX_Ap6A_hydrolase"/>
    <property type="match status" value="1"/>
</dbReference>
<protein>
    <submittedName>
        <fullName evidence="3">NUDIX hydrolase</fullName>
    </submittedName>
</protein>
<dbReference type="Proteomes" id="UP000229916">
    <property type="component" value="Unassembled WGS sequence"/>
</dbReference>
<dbReference type="GO" id="GO:0004081">
    <property type="term" value="F:bis(5'-nucleosyl)-tetraphosphatase (asymmetrical) activity"/>
    <property type="evidence" value="ECO:0007669"/>
    <property type="project" value="TreeGrafter"/>
</dbReference>
<dbReference type="InterPro" id="IPR000086">
    <property type="entry name" value="NUDIX_hydrolase_dom"/>
</dbReference>
<reference evidence="4" key="1">
    <citation type="submission" date="2017-09" db="EMBL/GenBank/DDBJ databases">
        <title>Depth-based differentiation of microbial function through sediment-hosted aquifers and enrichment of novel symbionts in the deep terrestrial subsurface.</title>
        <authorList>
            <person name="Probst A.J."/>
            <person name="Ladd B."/>
            <person name="Jarett J.K."/>
            <person name="Geller-Mcgrath D.E."/>
            <person name="Sieber C.M.K."/>
            <person name="Emerson J.B."/>
            <person name="Anantharaman K."/>
            <person name="Thomas B.C."/>
            <person name="Malmstrom R."/>
            <person name="Stieglmeier M."/>
            <person name="Klingl A."/>
            <person name="Woyke T."/>
            <person name="Ryan C.M."/>
            <person name="Banfield J.F."/>
        </authorList>
    </citation>
    <scope>NUCLEOTIDE SEQUENCE [LARGE SCALE GENOMIC DNA]</scope>
</reference>
<evidence type="ECO:0000313" key="4">
    <source>
        <dbReference type="Proteomes" id="UP000229916"/>
    </source>
</evidence>
<comment type="caution">
    <text evidence="3">The sequence shown here is derived from an EMBL/GenBank/DDBJ whole genome shotgun (WGS) entry which is preliminary data.</text>
</comment>
<evidence type="ECO:0000313" key="3">
    <source>
        <dbReference type="EMBL" id="PIU68768.1"/>
    </source>
</evidence>
<evidence type="ECO:0000259" key="2">
    <source>
        <dbReference type="PROSITE" id="PS51462"/>
    </source>
</evidence>
<dbReference type="Gene3D" id="3.90.79.10">
    <property type="entry name" value="Nucleoside Triphosphate Pyrophosphohydrolase"/>
    <property type="match status" value="1"/>
</dbReference>
<dbReference type="GO" id="GO:0006754">
    <property type="term" value="P:ATP biosynthetic process"/>
    <property type="evidence" value="ECO:0007669"/>
    <property type="project" value="TreeGrafter"/>
</dbReference>
<dbReference type="InterPro" id="IPR051325">
    <property type="entry name" value="Nudix_hydrolase_domain"/>
</dbReference>
<dbReference type="Pfam" id="PF00293">
    <property type="entry name" value="NUDIX"/>
    <property type="match status" value="1"/>
</dbReference>
<dbReference type="AlphaFoldDB" id="A0A2M7AMY8"/>
<name>A0A2M7AMY8_UNCKA</name>
<dbReference type="InterPro" id="IPR020084">
    <property type="entry name" value="NUDIX_hydrolase_CS"/>
</dbReference>
<dbReference type="EMBL" id="PEWD01000056">
    <property type="protein sequence ID" value="PIU68768.1"/>
    <property type="molecule type" value="Genomic_DNA"/>
</dbReference>
<gene>
    <name evidence="3" type="ORF">COS81_02725</name>
</gene>
<dbReference type="PROSITE" id="PS00893">
    <property type="entry name" value="NUDIX_BOX"/>
    <property type="match status" value="1"/>
</dbReference>
<dbReference type="InterPro" id="IPR015797">
    <property type="entry name" value="NUDIX_hydrolase-like_dom_sf"/>
</dbReference>
<evidence type="ECO:0000256" key="1">
    <source>
        <dbReference type="ARBA" id="ARBA00022801"/>
    </source>
</evidence>
<dbReference type="GO" id="GO:0006167">
    <property type="term" value="P:AMP biosynthetic process"/>
    <property type="evidence" value="ECO:0007669"/>
    <property type="project" value="TreeGrafter"/>
</dbReference>
<dbReference type="PROSITE" id="PS51462">
    <property type="entry name" value="NUDIX"/>
    <property type="match status" value="1"/>
</dbReference>
<accession>A0A2M7AMY8</accession>
<dbReference type="PANTHER" id="PTHR21340">
    <property type="entry name" value="DIADENOSINE 5,5-P1,P4-TETRAPHOSPHATE PYROPHOSPHOHYDROLASE MUTT"/>
    <property type="match status" value="1"/>
</dbReference>
<dbReference type="SUPFAM" id="SSF55811">
    <property type="entry name" value="Nudix"/>
    <property type="match status" value="1"/>
</dbReference>
<proteinExistence type="predicted"/>
<keyword evidence="1 3" id="KW-0378">Hydrolase</keyword>
<feature type="domain" description="Nudix hydrolase" evidence="2">
    <location>
        <begin position="35"/>
        <end position="167"/>
    </location>
</feature>
<dbReference type="PANTHER" id="PTHR21340:SF0">
    <property type="entry name" value="BIS(5'-NUCLEOSYL)-TETRAPHOSPHATASE [ASYMMETRICAL]"/>
    <property type="match status" value="1"/>
</dbReference>